<keyword evidence="9" id="KW-0472">Membrane</keyword>
<feature type="region of interest" description="Disordered" evidence="12">
    <location>
        <begin position="1"/>
        <end position="30"/>
    </location>
</feature>
<evidence type="ECO:0000256" key="9">
    <source>
        <dbReference type="ARBA" id="ARBA00023136"/>
    </source>
</evidence>
<dbReference type="PANTHER" id="PTHR11351:SF31">
    <property type="entry name" value="DESATURASE 1, ISOFORM A-RELATED"/>
    <property type="match status" value="1"/>
</dbReference>
<comment type="cofactor">
    <cofactor evidence="11">
        <name>Fe(2+)</name>
        <dbReference type="ChEBI" id="CHEBI:29033"/>
    </cofactor>
</comment>
<evidence type="ECO:0000256" key="1">
    <source>
        <dbReference type="ARBA" id="ARBA00004141"/>
    </source>
</evidence>
<keyword evidence="3 11" id="KW-0444">Lipid biosynthesis</keyword>
<evidence type="ECO:0000256" key="2">
    <source>
        <dbReference type="ARBA" id="ARBA00009295"/>
    </source>
</evidence>
<dbReference type="GO" id="GO:0004768">
    <property type="term" value="F:stearoyl-CoA 9-desaturase activity"/>
    <property type="evidence" value="ECO:0007669"/>
    <property type="project" value="TreeGrafter"/>
</dbReference>
<evidence type="ECO:0000256" key="7">
    <source>
        <dbReference type="ARBA" id="ARBA00023002"/>
    </source>
</evidence>
<reference evidence="13" key="1">
    <citation type="submission" date="2021-01" db="EMBL/GenBank/DDBJ databases">
        <authorList>
            <person name="Corre E."/>
            <person name="Pelletier E."/>
            <person name="Niang G."/>
            <person name="Scheremetjew M."/>
            <person name="Finn R."/>
            <person name="Kale V."/>
            <person name="Holt S."/>
            <person name="Cochrane G."/>
            <person name="Meng A."/>
            <person name="Brown T."/>
            <person name="Cohen L."/>
        </authorList>
    </citation>
    <scope>NUCLEOTIDE SEQUENCE</scope>
    <source>
        <strain evidence="13">CCMP3105</strain>
    </source>
</reference>
<evidence type="ECO:0000256" key="10">
    <source>
        <dbReference type="ARBA" id="ARBA00023160"/>
    </source>
</evidence>
<evidence type="ECO:0000256" key="4">
    <source>
        <dbReference type="ARBA" id="ARBA00022692"/>
    </source>
</evidence>
<evidence type="ECO:0000256" key="11">
    <source>
        <dbReference type="RuleBase" id="RU000581"/>
    </source>
</evidence>
<evidence type="ECO:0008006" key="14">
    <source>
        <dbReference type="Google" id="ProtNLM"/>
    </source>
</evidence>
<dbReference type="GO" id="GO:0005789">
    <property type="term" value="C:endoplasmic reticulum membrane"/>
    <property type="evidence" value="ECO:0007669"/>
    <property type="project" value="TreeGrafter"/>
</dbReference>
<evidence type="ECO:0000256" key="12">
    <source>
        <dbReference type="SAM" id="MobiDB-lite"/>
    </source>
</evidence>
<dbReference type="EMBL" id="HBNR01015184">
    <property type="protein sequence ID" value="CAE4570289.1"/>
    <property type="molecule type" value="Transcribed_RNA"/>
</dbReference>
<keyword evidence="4 11" id="KW-0812">Transmembrane</keyword>
<keyword evidence="6" id="KW-1133">Transmembrane helix</keyword>
<keyword evidence="5" id="KW-0276">Fatty acid metabolism</keyword>
<evidence type="ECO:0000256" key="8">
    <source>
        <dbReference type="ARBA" id="ARBA00023098"/>
    </source>
</evidence>
<evidence type="ECO:0000313" key="13">
    <source>
        <dbReference type="EMBL" id="CAE4570289.1"/>
    </source>
</evidence>
<evidence type="ECO:0000256" key="5">
    <source>
        <dbReference type="ARBA" id="ARBA00022832"/>
    </source>
</evidence>
<accession>A0A7S4Q4C5</accession>
<comment type="domain">
    <text evidence="11">The histidine box domains are involved in binding the catalytic metal ions.</text>
</comment>
<comment type="similarity">
    <text evidence="2 11">Belongs to the fatty acid desaturase type 1 family.</text>
</comment>
<feature type="compositionally biased region" description="Pro residues" evidence="12">
    <location>
        <begin position="1"/>
        <end position="14"/>
    </location>
</feature>
<gene>
    <name evidence="13" type="ORF">AMON00008_LOCUS9908</name>
</gene>
<dbReference type="CDD" id="cd03505">
    <property type="entry name" value="Delta9-FADS-like"/>
    <property type="match status" value="1"/>
</dbReference>
<dbReference type="InterPro" id="IPR015876">
    <property type="entry name" value="Acyl-CoA_DS"/>
</dbReference>
<keyword evidence="10 11" id="KW-0275">Fatty acid biosynthesis</keyword>
<proteinExistence type="inferred from homology"/>
<protein>
    <recommendedName>
        <fullName evidence="14">Fatty acid desaturase domain-containing protein</fullName>
    </recommendedName>
</protein>
<dbReference type="AlphaFoldDB" id="A0A7S4Q4C5"/>
<comment type="subcellular location">
    <subcellularLocation>
        <location evidence="1">Membrane</location>
        <topology evidence="1">Multi-pass membrane protein</topology>
    </subcellularLocation>
</comment>
<dbReference type="PRINTS" id="PR00075">
    <property type="entry name" value="FACDDSATRASE"/>
</dbReference>
<evidence type="ECO:0000256" key="3">
    <source>
        <dbReference type="ARBA" id="ARBA00022516"/>
    </source>
</evidence>
<keyword evidence="7 11" id="KW-0560">Oxidoreductase</keyword>
<dbReference type="GO" id="GO:0005506">
    <property type="term" value="F:iron ion binding"/>
    <property type="evidence" value="ECO:0007669"/>
    <property type="project" value="TreeGrafter"/>
</dbReference>
<keyword evidence="8" id="KW-0443">Lipid metabolism</keyword>
<sequence>MTPALPVPPMPARPEAPDDPQAFKEPATSAVRPHVSKVRRAYPATAKGNVSLWGRVEMVVQHVLRLKRNGILIQAVGVPVRHLLALYGLWLCLRGWVGHRTILLSVALWVVSGLGVTAGAHRLWTHRSYSATPAMEALLMVMFSIADQGSIAGWALTHAMHHSASDTKWDPHNRKAGFWHAHFGWLYSIKRFHLSTDEYHRVMDNLGPAVFFHDRYCVAWDPAWSLLLPMAIALCWGEALSGLFVAGALRWAFVQHVTFFVNSVAHGEREEGDAHAFDASARGIGPRVSLLTTVLALGEGWHDYHHLFPWDYAAAELGAWDQWNPTKVFIDACSAVGLVSGRRRCSPRLQEARRAHLADLAGPQRYGVVGPPFLRRRVPLAPAARDSPKRKA</sequence>
<dbReference type="PANTHER" id="PTHR11351">
    <property type="entry name" value="ACYL-COA DESATURASE"/>
    <property type="match status" value="1"/>
</dbReference>
<name>A0A7S4Q4C5_9DINO</name>
<evidence type="ECO:0000256" key="6">
    <source>
        <dbReference type="ARBA" id="ARBA00022989"/>
    </source>
</evidence>
<organism evidence="13">
    <name type="scientific">Alexandrium monilatum</name>
    <dbReference type="NCBI Taxonomy" id="311494"/>
    <lineage>
        <taxon>Eukaryota</taxon>
        <taxon>Sar</taxon>
        <taxon>Alveolata</taxon>
        <taxon>Dinophyceae</taxon>
        <taxon>Gonyaulacales</taxon>
        <taxon>Pyrocystaceae</taxon>
        <taxon>Alexandrium</taxon>
    </lineage>
</organism>
<dbReference type="GO" id="GO:0006636">
    <property type="term" value="P:unsaturated fatty acid biosynthetic process"/>
    <property type="evidence" value="ECO:0007669"/>
    <property type="project" value="TreeGrafter"/>
</dbReference>